<feature type="domain" description="Dickkopf N-terminal cysteine-rich" evidence="3">
    <location>
        <begin position="146"/>
        <end position="185"/>
    </location>
</feature>
<keyword evidence="2" id="KW-0732">Signal</keyword>
<dbReference type="GO" id="GO:0005576">
    <property type="term" value="C:extracellular region"/>
    <property type="evidence" value="ECO:0007669"/>
    <property type="project" value="InterPro"/>
</dbReference>
<dbReference type="OrthoDB" id="4405280at2759"/>
<dbReference type="AlphaFoldDB" id="A0A8J4PM81"/>
<keyword evidence="5" id="KW-1185">Reference proteome</keyword>
<accession>A0A8J4PM81</accession>
<gene>
    <name evidence="4" type="ORF">CYY_009114</name>
</gene>
<dbReference type="EMBL" id="AJWJ01000638">
    <property type="protein sequence ID" value="KAF2069573.1"/>
    <property type="molecule type" value="Genomic_DNA"/>
</dbReference>
<dbReference type="PANTHER" id="PTHR33459">
    <property type="entry name" value="DD-GDCA PROTEIN"/>
    <property type="match status" value="1"/>
</dbReference>
<evidence type="ECO:0000313" key="5">
    <source>
        <dbReference type="Proteomes" id="UP000695562"/>
    </source>
</evidence>
<reference evidence="4" key="1">
    <citation type="submission" date="2020-01" db="EMBL/GenBank/DDBJ databases">
        <title>Development of genomics and gene disruption for Polysphondylium violaceum indicates a role for the polyketide synthase stlB in stalk morphogenesis.</title>
        <authorList>
            <person name="Narita B."/>
            <person name="Kawabe Y."/>
            <person name="Kin K."/>
            <person name="Saito T."/>
            <person name="Gibbs R."/>
            <person name="Kuspa A."/>
            <person name="Muzny D."/>
            <person name="Queller D."/>
            <person name="Richards S."/>
            <person name="Strassman J."/>
            <person name="Sucgang R."/>
            <person name="Worley K."/>
            <person name="Schaap P."/>
        </authorList>
    </citation>
    <scope>NUCLEOTIDE SEQUENCE</scope>
    <source>
        <strain evidence="4">QSvi11</strain>
    </source>
</reference>
<evidence type="ECO:0000313" key="4">
    <source>
        <dbReference type="EMBL" id="KAF2069573.1"/>
    </source>
</evidence>
<dbReference type="PANTHER" id="PTHR33459:SF7">
    <property type="entry name" value="DD-GDCA PROTEIN"/>
    <property type="match status" value="1"/>
</dbReference>
<dbReference type="GO" id="GO:0030178">
    <property type="term" value="P:negative regulation of Wnt signaling pathway"/>
    <property type="evidence" value="ECO:0007669"/>
    <property type="project" value="InterPro"/>
</dbReference>
<evidence type="ECO:0000256" key="2">
    <source>
        <dbReference type="SAM" id="SignalP"/>
    </source>
</evidence>
<organism evidence="4 5">
    <name type="scientific">Polysphondylium violaceum</name>
    <dbReference type="NCBI Taxonomy" id="133409"/>
    <lineage>
        <taxon>Eukaryota</taxon>
        <taxon>Amoebozoa</taxon>
        <taxon>Evosea</taxon>
        <taxon>Eumycetozoa</taxon>
        <taxon>Dictyostelia</taxon>
        <taxon>Dictyosteliales</taxon>
        <taxon>Dictyosteliaceae</taxon>
        <taxon>Polysphondylium</taxon>
    </lineage>
</organism>
<feature type="transmembrane region" description="Helical" evidence="1">
    <location>
        <begin position="359"/>
        <end position="377"/>
    </location>
</feature>
<dbReference type="InterPro" id="IPR006796">
    <property type="entry name" value="Dickkopf_N"/>
</dbReference>
<dbReference type="Proteomes" id="UP000695562">
    <property type="component" value="Unassembled WGS sequence"/>
</dbReference>
<feature type="chain" id="PRO_5035327879" description="Dickkopf N-terminal cysteine-rich domain-containing protein" evidence="2">
    <location>
        <begin position="21"/>
        <end position="378"/>
    </location>
</feature>
<proteinExistence type="predicted"/>
<keyword evidence="1" id="KW-0472">Membrane</keyword>
<comment type="caution">
    <text evidence="4">The sequence shown here is derived from an EMBL/GenBank/DDBJ whole genome shotgun (WGS) entry which is preliminary data.</text>
</comment>
<keyword evidence="1" id="KW-0812">Transmembrane</keyword>
<feature type="signal peptide" evidence="2">
    <location>
        <begin position="1"/>
        <end position="20"/>
    </location>
</feature>
<name>A0A8J4PM81_9MYCE</name>
<dbReference type="Pfam" id="PF04706">
    <property type="entry name" value="Dickkopf_N"/>
    <property type="match status" value="1"/>
</dbReference>
<evidence type="ECO:0000259" key="3">
    <source>
        <dbReference type="Pfam" id="PF04706"/>
    </source>
</evidence>
<keyword evidence="1" id="KW-1133">Transmembrane helix</keyword>
<dbReference type="InterPro" id="IPR052326">
    <property type="entry name" value="Diff-Dev_Assoc_Protein"/>
</dbReference>
<sequence>MMRIFICVILLSTFVTLSLSQANNDCVFNKCIGAGGTCLNNVTRSETYQCEPGYRCNGDEFPTCIPWAKEGEYCDQDTFRCMNGYTCYQLGSTTRVPTCQMLNFKGYNETCVTDLECASPLKCKFPERQCTLPEKSSSQCSPNGAGCGFGQYCQYSNSTYKCASWKPTGEECSSNQECALDSICSVRPIGTGSVKVCNKQLNKRLGERCYPNPASDFTLSPTFDVIPRFDCNVTAKLYCGSDGICHTPTDSGTPCSATQPCLTQYDTCMCAKENNSTSSYCARNVNFTPECGINIQDLFKCAMDNQCVTVGSSLTRNSCVMKNCRDYICGNSCYTKQTQKDYSCGSDDYNYFCTNSSSLVRVSLLLLSIMMIFSLFLF</sequence>
<protein>
    <recommendedName>
        <fullName evidence="3">Dickkopf N-terminal cysteine-rich domain-containing protein</fullName>
    </recommendedName>
</protein>
<evidence type="ECO:0000256" key="1">
    <source>
        <dbReference type="SAM" id="Phobius"/>
    </source>
</evidence>